<dbReference type="EMBL" id="JAAHBT010000094">
    <property type="protein sequence ID" value="NES10045.1"/>
    <property type="molecule type" value="Genomic_DNA"/>
</dbReference>
<evidence type="ECO:0000256" key="6">
    <source>
        <dbReference type="PIRNR" id="PIRNR018267"/>
    </source>
</evidence>
<dbReference type="GO" id="GO:0006298">
    <property type="term" value="P:mismatch repair"/>
    <property type="evidence" value="ECO:0007669"/>
    <property type="project" value="UniProtKB-UniRule"/>
</dbReference>
<reference evidence="7 8" key="1">
    <citation type="submission" date="2020-02" db="EMBL/GenBank/DDBJ databases">
        <title>Broccoli isolated Pseudomonas sp.</title>
        <authorList>
            <person name="Fujikawa T."/>
            <person name="Sawada H."/>
        </authorList>
    </citation>
    <scope>NUCLEOTIDE SEQUENCE [LARGE SCALE GENOMIC DNA]</scope>
    <source>
        <strain evidence="7 8">JCM 32154</strain>
    </source>
</reference>
<dbReference type="AlphaFoldDB" id="A0A6I5RQM9"/>
<sequence>MSRSDIMRAVKRAHTGPEIIVRQAMHALGLRFRLHRRDLPGSPDIVLPRFRTVVFVHGCFWHRHPGCRYASTPKSRQKYWLPKFKGNVERDAKKEAQLRELGWRVLVIWECEARKPAELDERLRREFPGVGSARTPRHGA</sequence>
<accession>A0A6I5RQM9</accession>
<comment type="caution">
    <text evidence="7">The sequence shown here is derived from an EMBL/GenBank/DDBJ whole genome shotgun (WGS) entry which is preliminary data.</text>
</comment>
<dbReference type="SUPFAM" id="SSF52980">
    <property type="entry name" value="Restriction endonuclease-like"/>
    <property type="match status" value="1"/>
</dbReference>
<evidence type="ECO:0000256" key="4">
    <source>
        <dbReference type="ARBA" id="ARBA00022801"/>
    </source>
</evidence>
<comment type="similarity">
    <text evidence="6">Belongs to the vsr family.</text>
</comment>
<dbReference type="InterPro" id="IPR004603">
    <property type="entry name" value="DNA_mismatch_endonuc_vsr"/>
</dbReference>
<name>A0A6I5RQM9_9PSED</name>
<evidence type="ECO:0000313" key="7">
    <source>
        <dbReference type="EMBL" id="NES10045.1"/>
    </source>
</evidence>
<evidence type="ECO:0000256" key="1">
    <source>
        <dbReference type="ARBA" id="ARBA00022722"/>
    </source>
</evidence>
<evidence type="ECO:0000313" key="8">
    <source>
        <dbReference type="Proteomes" id="UP000471751"/>
    </source>
</evidence>
<proteinExistence type="inferred from homology"/>
<keyword evidence="8" id="KW-1185">Reference proteome</keyword>
<evidence type="ECO:0000256" key="5">
    <source>
        <dbReference type="ARBA" id="ARBA00023204"/>
    </source>
</evidence>
<dbReference type="EC" id="3.1.-.-" evidence="6"/>
<evidence type="ECO:0000256" key="2">
    <source>
        <dbReference type="ARBA" id="ARBA00022759"/>
    </source>
</evidence>
<keyword evidence="1 6" id="KW-0540">Nuclease</keyword>
<dbReference type="PIRSF" id="PIRSF018267">
    <property type="entry name" value="VSR_endonuc"/>
    <property type="match status" value="1"/>
</dbReference>
<keyword evidence="5 6" id="KW-0234">DNA repair</keyword>
<organism evidence="7 8">
    <name type="scientific">Pseudomonas laurentiana</name>
    <dbReference type="NCBI Taxonomy" id="2364649"/>
    <lineage>
        <taxon>Bacteria</taxon>
        <taxon>Pseudomonadati</taxon>
        <taxon>Pseudomonadota</taxon>
        <taxon>Gammaproteobacteria</taxon>
        <taxon>Pseudomonadales</taxon>
        <taxon>Pseudomonadaceae</taxon>
        <taxon>Pseudomonas</taxon>
    </lineage>
</organism>
<keyword evidence="4 6" id="KW-0378">Hydrolase</keyword>
<dbReference type="Proteomes" id="UP000471751">
    <property type="component" value="Unassembled WGS sequence"/>
</dbReference>
<dbReference type="RefSeq" id="WP_163935503.1">
    <property type="nucleotide sequence ID" value="NZ_BMQU01000005.1"/>
</dbReference>
<protein>
    <recommendedName>
        <fullName evidence="6">Very short patch repair endonuclease</fullName>
        <ecNumber evidence="6">3.1.-.-</ecNumber>
    </recommendedName>
</protein>
<dbReference type="GO" id="GO:0004519">
    <property type="term" value="F:endonuclease activity"/>
    <property type="evidence" value="ECO:0007669"/>
    <property type="project" value="UniProtKB-KW"/>
</dbReference>
<dbReference type="InterPro" id="IPR011335">
    <property type="entry name" value="Restrct_endonuc-II-like"/>
</dbReference>
<dbReference type="GO" id="GO:0016787">
    <property type="term" value="F:hydrolase activity"/>
    <property type="evidence" value="ECO:0007669"/>
    <property type="project" value="UniProtKB-KW"/>
</dbReference>
<keyword evidence="3 6" id="KW-0227">DNA damage</keyword>
<keyword evidence="2 6" id="KW-0255">Endonuclease</keyword>
<dbReference type="NCBIfam" id="TIGR00632">
    <property type="entry name" value="vsr"/>
    <property type="match status" value="1"/>
</dbReference>
<dbReference type="Pfam" id="PF03852">
    <property type="entry name" value="Vsr"/>
    <property type="match status" value="1"/>
</dbReference>
<dbReference type="Gene3D" id="3.40.960.10">
    <property type="entry name" value="VSR Endonuclease"/>
    <property type="match status" value="1"/>
</dbReference>
<evidence type="ECO:0000256" key="3">
    <source>
        <dbReference type="ARBA" id="ARBA00022763"/>
    </source>
</evidence>
<gene>
    <name evidence="7" type="primary">vsr</name>
    <name evidence="7" type="ORF">G3O07_10330</name>
</gene>
<dbReference type="CDD" id="cd00221">
    <property type="entry name" value="Vsr"/>
    <property type="match status" value="1"/>
</dbReference>
<comment type="function">
    <text evidence="6">May nick specific sequences that contain T:G mispairs resulting from m5C-deamination.</text>
</comment>